<dbReference type="InterPro" id="IPR023408">
    <property type="entry name" value="MscS_beta-dom_sf"/>
</dbReference>
<keyword evidence="3 7" id="KW-0812">Transmembrane</keyword>
<keyword evidence="4 7" id="KW-1133">Transmembrane helix</keyword>
<feature type="coiled-coil region" evidence="6">
    <location>
        <begin position="129"/>
        <end position="189"/>
    </location>
</feature>
<keyword evidence="2" id="KW-1003">Cell membrane</keyword>
<evidence type="ECO:0000256" key="3">
    <source>
        <dbReference type="ARBA" id="ARBA00022692"/>
    </source>
</evidence>
<comment type="subcellular location">
    <subcellularLocation>
        <location evidence="1">Cell membrane</location>
        <topology evidence="1">Multi-pass membrane protein</topology>
    </subcellularLocation>
</comment>
<feature type="domain" description="Mechanosensitive ion channel MscS" evidence="8">
    <location>
        <begin position="300"/>
        <end position="382"/>
    </location>
</feature>
<dbReference type="GO" id="GO:0005886">
    <property type="term" value="C:plasma membrane"/>
    <property type="evidence" value="ECO:0007669"/>
    <property type="project" value="UniProtKB-SubCell"/>
</dbReference>
<organism evidence="9 10">
    <name type="scientific">Campylobacter novaezeelandiae</name>
    <dbReference type="NCBI Taxonomy" id="2267891"/>
    <lineage>
        <taxon>Bacteria</taxon>
        <taxon>Pseudomonadati</taxon>
        <taxon>Campylobacterota</taxon>
        <taxon>Epsilonproteobacteria</taxon>
        <taxon>Campylobacterales</taxon>
        <taxon>Campylobacteraceae</taxon>
        <taxon>Campylobacter</taxon>
    </lineage>
</organism>
<accession>A0A4Q9JVQ0</accession>
<keyword evidence="5 7" id="KW-0472">Membrane</keyword>
<evidence type="ECO:0000256" key="6">
    <source>
        <dbReference type="SAM" id="Coils"/>
    </source>
</evidence>
<reference evidence="9 10" key="1">
    <citation type="submission" date="2018-07" db="EMBL/GenBank/DDBJ databases">
        <title>Campylobacter zealandensis sp. nov., isolated from birds and water in New Zealand.</title>
        <authorList>
            <person name="Wilkinson D.A."/>
            <person name="Biggs P.J."/>
            <person name="French N.P."/>
            <person name="Midwinter A.C."/>
        </authorList>
    </citation>
    <scope>NUCLEOTIDE SEQUENCE [LARGE SCALE GENOMIC DNA]</scope>
    <source>
        <strain evidence="9 10">B423b</strain>
    </source>
</reference>
<dbReference type="SUPFAM" id="SSF82689">
    <property type="entry name" value="Mechanosensitive channel protein MscS (YggB), C-terminal domain"/>
    <property type="match status" value="1"/>
</dbReference>
<proteinExistence type="predicted"/>
<evidence type="ECO:0000256" key="1">
    <source>
        <dbReference type="ARBA" id="ARBA00004651"/>
    </source>
</evidence>
<evidence type="ECO:0000256" key="7">
    <source>
        <dbReference type="SAM" id="Phobius"/>
    </source>
</evidence>
<sequence>MKKIFYLLILIHSLIYAQNITIDSINHQIKELDSLINKNVWNIHYENFNKYQEINNELIILDSLLKKDNLKSEQKEEIKKKILSLKEQLNLLKDYKDFNFAKILLVPQNIEILPKLTNPLAIINAFSHIKKLKNEKEEYIFKFNNFKNLINTIKEKNTDLKELVKINNSKENINELEKSNKKLEEFEQALQFVSVSFLVYEKKIDEEIFRVQSEIKEQSLKALNLVIAIVIVIIISFLLKMIVKKYIKDNERYYTATKIINVVNVNIILFILLFVYIENISYLITILGFASAGLAIAMKDMFMSMLGWCVIIFGGSFRVGDRIKVKYNNEIYVGDIIDISLLKITLYEDITLVTYTDNRRAGRIIFIPNNYVFTELISNYTHHGMKTVFDGIDITLSFDSNLEKAQKIVEEIVTRYSKPYTNLAKKTLIKLQNEYSIKNPQAGPKFFTFFENYGMRISAWYMTNSYAALTLRSTLCKEIIKEFNKHQDIKFAYPTQNIYFPIKEDILKHSKENF</sequence>
<comment type="caution">
    <text evidence="9">The sequence shown here is derived from an EMBL/GenBank/DDBJ whole genome shotgun (WGS) entry which is preliminary data.</text>
</comment>
<dbReference type="OrthoDB" id="5337452at2"/>
<name>A0A4Q9JVQ0_9BACT</name>
<dbReference type="AlphaFoldDB" id="A0A4Q9JVQ0"/>
<feature type="transmembrane region" description="Helical" evidence="7">
    <location>
        <begin position="222"/>
        <end position="243"/>
    </location>
</feature>
<keyword evidence="6" id="KW-0175">Coiled coil</keyword>
<evidence type="ECO:0000259" key="8">
    <source>
        <dbReference type="Pfam" id="PF00924"/>
    </source>
</evidence>
<keyword evidence="10" id="KW-1185">Reference proteome</keyword>
<dbReference type="InterPro" id="IPR011066">
    <property type="entry name" value="MscS_channel_C_sf"/>
</dbReference>
<dbReference type="InterPro" id="IPR010920">
    <property type="entry name" value="LSM_dom_sf"/>
</dbReference>
<dbReference type="Pfam" id="PF00924">
    <property type="entry name" value="MS_channel_2nd"/>
    <property type="match status" value="1"/>
</dbReference>
<dbReference type="Gene3D" id="3.30.70.100">
    <property type="match status" value="1"/>
</dbReference>
<evidence type="ECO:0000313" key="10">
    <source>
        <dbReference type="Proteomes" id="UP000292583"/>
    </source>
</evidence>
<dbReference type="Gene3D" id="2.30.30.60">
    <property type="match status" value="1"/>
</dbReference>
<dbReference type="Proteomes" id="UP000292583">
    <property type="component" value="Unassembled WGS sequence"/>
</dbReference>
<gene>
    <name evidence="9" type="ORF">DU473_00155</name>
</gene>
<dbReference type="GO" id="GO:0008381">
    <property type="term" value="F:mechanosensitive monoatomic ion channel activity"/>
    <property type="evidence" value="ECO:0007669"/>
    <property type="project" value="UniProtKB-ARBA"/>
</dbReference>
<evidence type="ECO:0000313" key="9">
    <source>
        <dbReference type="EMBL" id="TBR82287.1"/>
    </source>
</evidence>
<dbReference type="SUPFAM" id="SSF50182">
    <property type="entry name" value="Sm-like ribonucleoproteins"/>
    <property type="match status" value="1"/>
</dbReference>
<dbReference type="PANTHER" id="PTHR30566:SF5">
    <property type="entry name" value="MECHANOSENSITIVE ION CHANNEL PROTEIN 1, MITOCHONDRIAL-RELATED"/>
    <property type="match status" value="1"/>
</dbReference>
<dbReference type="InterPro" id="IPR006685">
    <property type="entry name" value="MscS_channel_2nd"/>
</dbReference>
<protein>
    <submittedName>
        <fullName evidence="9">Mechanosensitive ion channel family protein</fullName>
    </submittedName>
</protein>
<evidence type="ECO:0000256" key="5">
    <source>
        <dbReference type="ARBA" id="ARBA00023136"/>
    </source>
</evidence>
<dbReference type="PANTHER" id="PTHR30566">
    <property type="entry name" value="YNAI-RELATED MECHANOSENSITIVE ION CHANNEL"/>
    <property type="match status" value="1"/>
</dbReference>
<evidence type="ECO:0000256" key="4">
    <source>
        <dbReference type="ARBA" id="ARBA00022989"/>
    </source>
</evidence>
<dbReference type="RefSeq" id="WP_131163273.1">
    <property type="nucleotide sequence ID" value="NZ_QPGQ01000010.1"/>
</dbReference>
<dbReference type="EMBL" id="QPGR01000001">
    <property type="protein sequence ID" value="TBR82287.1"/>
    <property type="molecule type" value="Genomic_DNA"/>
</dbReference>
<evidence type="ECO:0000256" key="2">
    <source>
        <dbReference type="ARBA" id="ARBA00022475"/>
    </source>
</evidence>